<dbReference type="EnsemblProtists" id="EOD29631">
    <property type="protein sequence ID" value="EOD29631"/>
    <property type="gene ID" value="EMIHUDRAFT_442722"/>
</dbReference>
<feature type="domain" description="Cytochrome b5 heme-binding" evidence="6">
    <location>
        <begin position="23"/>
        <end position="106"/>
    </location>
</feature>
<evidence type="ECO:0000256" key="2">
    <source>
        <dbReference type="ARBA" id="ARBA00022723"/>
    </source>
</evidence>
<dbReference type="InterPro" id="IPR050668">
    <property type="entry name" value="Cytochrome_b5"/>
</dbReference>
<dbReference type="PaxDb" id="2903-EOD29631"/>
<dbReference type="InterPro" id="IPR001199">
    <property type="entry name" value="Cyt_B5-like_heme/steroid-bd"/>
</dbReference>
<dbReference type="STRING" id="2903.R1F332"/>
<evidence type="ECO:0000256" key="4">
    <source>
        <dbReference type="ARBA" id="ARBA00038168"/>
    </source>
</evidence>
<dbReference type="GO" id="GO:0020037">
    <property type="term" value="F:heme binding"/>
    <property type="evidence" value="ECO:0007669"/>
    <property type="project" value="TreeGrafter"/>
</dbReference>
<evidence type="ECO:0000256" key="3">
    <source>
        <dbReference type="ARBA" id="ARBA00023004"/>
    </source>
</evidence>
<dbReference type="Proteomes" id="UP000013827">
    <property type="component" value="Unassembled WGS sequence"/>
</dbReference>
<dbReference type="PANTHER" id="PTHR19359:SF25">
    <property type="entry name" value="CYTOCHROME B5 HEME-BINDING DOMAIN-CONTAINING PROTEIN"/>
    <property type="match status" value="1"/>
</dbReference>
<dbReference type="SUPFAM" id="SSF55856">
    <property type="entry name" value="Cytochrome b5-like heme/steroid binding domain"/>
    <property type="match status" value="1"/>
</dbReference>
<evidence type="ECO:0000313" key="8">
    <source>
        <dbReference type="Proteomes" id="UP000013827"/>
    </source>
</evidence>
<accession>A0A0D3K1J6</accession>
<dbReference type="KEGG" id="ehx:EMIHUDRAFT_442722"/>
<feature type="region of interest" description="Disordered" evidence="5">
    <location>
        <begin position="129"/>
        <end position="167"/>
    </location>
</feature>
<reference evidence="8" key="1">
    <citation type="journal article" date="2013" name="Nature">
        <title>Pan genome of the phytoplankton Emiliania underpins its global distribution.</title>
        <authorList>
            <person name="Read B.A."/>
            <person name="Kegel J."/>
            <person name="Klute M.J."/>
            <person name="Kuo A."/>
            <person name="Lefebvre S.C."/>
            <person name="Maumus F."/>
            <person name="Mayer C."/>
            <person name="Miller J."/>
            <person name="Monier A."/>
            <person name="Salamov A."/>
            <person name="Young J."/>
            <person name="Aguilar M."/>
            <person name="Claverie J.M."/>
            <person name="Frickenhaus S."/>
            <person name="Gonzalez K."/>
            <person name="Herman E.K."/>
            <person name="Lin Y.C."/>
            <person name="Napier J."/>
            <person name="Ogata H."/>
            <person name="Sarno A.F."/>
            <person name="Shmutz J."/>
            <person name="Schroeder D."/>
            <person name="de Vargas C."/>
            <person name="Verret F."/>
            <person name="von Dassow P."/>
            <person name="Valentin K."/>
            <person name="Van de Peer Y."/>
            <person name="Wheeler G."/>
            <person name="Dacks J.B."/>
            <person name="Delwiche C.F."/>
            <person name="Dyhrman S.T."/>
            <person name="Glockner G."/>
            <person name="John U."/>
            <person name="Richards T."/>
            <person name="Worden A.Z."/>
            <person name="Zhang X."/>
            <person name="Grigoriev I.V."/>
            <person name="Allen A.E."/>
            <person name="Bidle K."/>
            <person name="Borodovsky M."/>
            <person name="Bowler C."/>
            <person name="Brownlee C."/>
            <person name="Cock J.M."/>
            <person name="Elias M."/>
            <person name="Gladyshev V.N."/>
            <person name="Groth M."/>
            <person name="Guda C."/>
            <person name="Hadaegh A."/>
            <person name="Iglesias-Rodriguez M.D."/>
            <person name="Jenkins J."/>
            <person name="Jones B.M."/>
            <person name="Lawson T."/>
            <person name="Leese F."/>
            <person name="Lindquist E."/>
            <person name="Lobanov A."/>
            <person name="Lomsadze A."/>
            <person name="Malik S.B."/>
            <person name="Marsh M.E."/>
            <person name="Mackinder L."/>
            <person name="Mock T."/>
            <person name="Mueller-Roeber B."/>
            <person name="Pagarete A."/>
            <person name="Parker M."/>
            <person name="Probert I."/>
            <person name="Quesneville H."/>
            <person name="Raines C."/>
            <person name="Rensing S.A."/>
            <person name="Riano-Pachon D.M."/>
            <person name="Richier S."/>
            <person name="Rokitta S."/>
            <person name="Shiraiwa Y."/>
            <person name="Soanes D.M."/>
            <person name="van der Giezen M."/>
            <person name="Wahlund T.M."/>
            <person name="Williams B."/>
            <person name="Wilson W."/>
            <person name="Wolfe G."/>
            <person name="Wurch L.L."/>
        </authorList>
    </citation>
    <scope>NUCLEOTIDE SEQUENCE</scope>
</reference>
<dbReference type="eggNOG" id="ENOG502SXRS">
    <property type="taxonomic scope" value="Eukaryota"/>
</dbReference>
<keyword evidence="8" id="KW-1185">Reference proteome</keyword>
<dbReference type="HOGENOM" id="CLU_1368477_0_0_1"/>
<dbReference type="AlphaFoldDB" id="A0A0D3K1J6"/>
<dbReference type="Gene3D" id="3.10.120.10">
    <property type="entry name" value="Cytochrome b5-like heme/steroid binding domain"/>
    <property type="match status" value="1"/>
</dbReference>
<dbReference type="PANTHER" id="PTHR19359">
    <property type="entry name" value="CYTOCHROME B5"/>
    <property type="match status" value="1"/>
</dbReference>
<keyword evidence="3" id="KW-0408">Iron</keyword>
<dbReference type="GO" id="GO:0046872">
    <property type="term" value="F:metal ion binding"/>
    <property type="evidence" value="ECO:0007669"/>
    <property type="project" value="UniProtKB-KW"/>
</dbReference>
<dbReference type="PROSITE" id="PS50255">
    <property type="entry name" value="CYTOCHROME_B5_2"/>
    <property type="match status" value="1"/>
</dbReference>
<keyword evidence="1" id="KW-0349">Heme</keyword>
<dbReference type="SMART" id="SM01117">
    <property type="entry name" value="Cyt-b5"/>
    <property type="match status" value="1"/>
</dbReference>
<sequence length="200" mass="21633">MTDAVGKVEALAAERDRRRSKPWPVFTMAEVARHCYSDDAWIVVSDKVYDMTAHVQHHEGWVGSGKVSTLLALLSAMGTDCSLDFNSTHDARGFRELHAYQVGILDRPHKPTPVRYFTWEQLSASGRIRNRPRAAAAPPRLADRAGPPPAERAAAPQPPESAAAPQPAERATAALCGFCECSPCADGCPGLERSDCQGAL</sequence>
<dbReference type="Pfam" id="PF00173">
    <property type="entry name" value="Cyt-b5"/>
    <property type="match status" value="1"/>
</dbReference>
<evidence type="ECO:0000313" key="7">
    <source>
        <dbReference type="EnsemblProtists" id="EOD29631"/>
    </source>
</evidence>
<keyword evidence="2" id="KW-0479">Metal-binding</keyword>
<reference evidence="7" key="2">
    <citation type="submission" date="2024-10" db="UniProtKB">
        <authorList>
            <consortium name="EnsemblProtists"/>
        </authorList>
    </citation>
    <scope>IDENTIFICATION</scope>
</reference>
<organism evidence="7 8">
    <name type="scientific">Emiliania huxleyi (strain CCMP1516)</name>
    <dbReference type="NCBI Taxonomy" id="280463"/>
    <lineage>
        <taxon>Eukaryota</taxon>
        <taxon>Haptista</taxon>
        <taxon>Haptophyta</taxon>
        <taxon>Prymnesiophyceae</taxon>
        <taxon>Isochrysidales</taxon>
        <taxon>Noelaerhabdaceae</taxon>
        <taxon>Emiliania</taxon>
    </lineage>
</organism>
<evidence type="ECO:0000256" key="1">
    <source>
        <dbReference type="ARBA" id="ARBA00022617"/>
    </source>
</evidence>
<feature type="compositionally biased region" description="Low complexity" evidence="5">
    <location>
        <begin position="151"/>
        <end position="167"/>
    </location>
</feature>
<evidence type="ECO:0000256" key="5">
    <source>
        <dbReference type="SAM" id="MobiDB-lite"/>
    </source>
</evidence>
<name>A0A0D3K1J6_EMIH1</name>
<evidence type="ECO:0000259" key="6">
    <source>
        <dbReference type="PROSITE" id="PS50255"/>
    </source>
</evidence>
<dbReference type="GO" id="GO:0016020">
    <property type="term" value="C:membrane"/>
    <property type="evidence" value="ECO:0007669"/>
    <property type="project" value="TreeGrafter"/>
</dbReference>
<comment type="similarity">
    <text evidence="4">Belongs to the cytochrome b5 family.</text>
</comment>
<protein>
    <recommendedName>
        <fullName evidence="6">Cytochrome b5 heme-binding domain-containing protein</fullName>
    </recommendedName>
</protein>
<dbReference type="GeneID" id="17274906"/>
<dbReference type="InterPro" id="IPR036400">
    <property type="entry name" value="Cyt_B5-like_heme/steroid_sf"/>
</dbReference>
<proteinExistence type="inferred from homology"/>
<dbReference type="RefSeq" id="XP_005782060.1">
    <property type="nucleotide sequence ID" value="XM_005782003.1"/>
</dbReference>